<keyword evidence="1" id="KW-0697">Rotamase</keyword>
<feature type="domain" description="PpiC" evidence="3">
    <location>
        <begin position="75"/>
        <end position="189"/>
    </location>
</feature>
<dbReference type="RefSeq" id="WP_145061962.1">
    <property type="nucleotide sequence ID" value="NZ_CP036287.1"/>
</dbReference>
<keyword evidence="1" id="KW-0413">Isomerase</keyword>
<dbReference type="AlphaFoldDB" id="A0A518BEJ2"/>
<dbReference type="Gene3D" id="3.10.50.40">
    <property type="match status" value="1"/>
</dbReference>
<dbReference type="InterPro" id="IPR000297">
    <property type="entry name" value="PPIase_PpiC"/>
</dbReference>
<dbReference type="PROSITE" id="PS50198">
    <property type="entry name" value="PPIC_PPIASE_2"/>
    <property type="match status" value="1"/>
</dbReference>
<keyword evidence="5" id="KW-1185">Reference proteome</keyword>
<organism evidence="4 5">
    <name type="scientific">Engelhardtia mirabilis</name>
    <dbReference type="NCBI Taxonomy" id="2528011"/>
    <lineage>
        <taxon>Bacteria</taxon>
        <taxon>Pseudomonadati</taxon>
        <taxon>Planctomycetota</taxon>
        <taxon>Planctomycetia</taxon>
        <taxon>Planctomycetia incertae sedis</taxon>
        <taxon>Engelhardtia</taxon>
    </lineage>
</organism>
<dbReference type="Proteomes" id="UP000316921">
    <property type="component" value="Chromosome"/>
</dbReference>
<dbReference type="KEGG" id="pbap:Pla133_04660"/>
<keyword evidence="2" id="KW-0732">Signal</keyword>
<dbReference type="EMBL" id="CP036287">
    <property type="protein sequence ID" value="QDU65401.1"/>
    <property type="molecule type" value="Genomic_DNA"/>
</dbReference>
<dbReference type="SUPFAM" id="SSF54534">
    <property type="entry name" value="FKBP-like"/>
    <property type="match status" value="1"/>
</dbReference>
<dbReference type="InterPro" id="IPR046357">
    <property type="entry name" value="PPIase_dom_sf"/>
</dbReference>
<evidence type="ECO:0000256" key="2">
    <source>
        <dbReference type="SAM" id="SignalP"/>
    </source>
</evidence>
<dbReference type="GO" id="GO:0003755">
    <property type="term" value="F:peptidyl-prolyl cis-trans isomerase activity"/>
    <property type="evidence" value="ECO:0007669"/>
    <property type="project" value="UniProtKB-KW"/>
</dbReference>
<sequence length="189" mass="19902" precursor="true">MRSLLALAFPALLLLPACTTDATPETHSDQPVETIGGDAATVVHLDPTMTPSTGDPVADLRAHVAALTASPEHDAERVQVQHLLVSFAGAGTRASRSKQEAEALAADLWAQILAGADFDALVKEHTDDSYPGIYTMVPGGGRPPTTYNRGGMVPAFGNVGWRLDVGEFGVAGFDAKASPYGWHIVKRTE</sequence>
<name>A0A518BEJ2_9BACT</name>
<proteinExistence type="predicted"/>
<evidence type="ECO:0000256" key="1">
    <source>
        <dbReference type="PROSITE-ProRule" id="PRU00278"/>
    </source>
</evidence>
<protein>
    <submittedName>
        <fullName evidence="4">PPIC-type PPIASE domain protein</fullName>
    </submittedName>
</protein>
<feature type="chain" id="PRO_5022039822" evidence="2">
    <location>
        <begin position="23"/>
        <end position="189"/>
    </location>
</feature>
<evidence type="ECO:0000259" key="3">
    <source>
        <dbReference type="PROSITE" id="PS50198"/>
    </source>
</evidence>
<reference evidence="4 5" key="1">
    <citation type="submission" date="2019-02" db="EMBL/GenBank/DDBJ databases">
        <title>Deep-cultivation of Planctomycetes and their phenomic and genomic characterization uncovers novel biology.</title>
        <authorList>
            <person name="Wiegand S."/>
            <person name="Jogler M."/>
            <person name="Boedeker C."/>
            <person name="Pinto D."/>
            <person name="Vollmers J."/>
            <person name="Rivas-Marin E."/>
            <person name="Kohn T."/>
            <person name="Peeters S.H."/>
            <person name="Heuer A."/>
            <person name="Rast P."/>
            <person name="Oberbeckmann S."/>
            <person name="Bunk B."/>
            <person name="Jeske O."/>
            <person name="Meyerdierks A."/>
            <person name="Storesund J.E."/>
            <person name="Kallscheuer N."/>
            <person name="Luecker S."/>
            <person name="Lage O.M."/>
            <person name="Pohl T."/>
            <person name="Merkel B.J."/>
            <person name="Hornburger P."/>
            <person name="Mueller R.-W."/>
            <person name="Bruemmer F."/>
            <person name="Labrenz M."/>
            <person name="Spormann A.M."/>
            <person name="Op den Camp H."/>
            <person name="Overmann J."/>
            <person name="Amann R."/>
            <person name="Jetten M.S.M."/>
            <person name="Mascher T."/>
            <person name="Medema M.H."/>
            <person name="Devos D.P."/>
            <person name="Kaster A.-K."/>
            <person name="Ovreas L."/>
            <person name="Rohde M."/>
            <person name="Galperin M.Y."/>
            <person name="Jogler C."/>
        </authorList>
    </citation>
    <scope>NUCLEOTIDE SEQUENCE [LARGE SCALE GENOMIC DNA]</scope>
    <source>
        <strain evidence="4 5">Pla133</strain>
    </source>
</reference>
<dbReference type="Pfam" id="PF13616">
    <property type="entry name" value="Rotamase_3"/>
    <property type="match status" value="1"/>
</dbReference>
<accession>A0A518BEJ2</accession>
<gene>
    <name evidence="4" type="ORF">Pla133_04660</name>
</gene>
<evidence type="ECO:0000313" key="5">
    <source>
        <dbReference type="Proteomes" id="UP000316921"/>
    </source>
</evidence>
<feature type="signal peptide" evidence="2">
    <location>
        <begin position="1"/>
        <end position="22"/>
    </location>
</feature>
<evidence type="ECO:0000313" key="4">
    <source>
        <dbReference type="EMBL" id="QDU65401.1"/>
    </source>
</evidence>